<reference evidence="2" key="2">
    <citation type="submission" date="2020-09" db="EMBL/GenBank/DDBJ databases">
        <authorList>
            <person name="Sun Q."/>
            <person name="Ohkuma M."/>
        </authorList>
    </citation>
    <scope>NUCLEOTIDE SEQUENCE</scope>
    <source>
        <strain evidence="2">JCM 17820</strain>
    </source>
</reference>
<keyword evidence="3" id="KW-1185">Reference proteome</keyword>
<sequence>MNDAVDPEDLPSNYTPAVVQLASEGPVFVADYYTLSSGWLAVRQWDGERVKLPPHRVGSISEVRVQSYGTDRDRLKRRVADSQRREMAESDDTAGMVVPNAAAATPSTSETQA</sequence>
<feature type="compositionally biased region" description="Basic and acidic residues" evidence="1">
    <location>
        <begin position="74"/>
        <end position="88"/>
    </location>
</feature>
<gene>
    <name evidence="2" type="ORF">GCM10009030_26970</name>
</gene>
<comment type="caution">
    <text evidence="2">The sequence shown here is derived from an EMBL/GenBank/DDBJ whole genome shotgun (WGS) entry which is preliminary data.</text>
</comment>
<evidence type="ECO:0000256" key="1">
    <source>
        <dbReference type="SAM" id="MobiDB-lite"/>
    </source>
</evidence>
<accession>A0A830GLZ9</accession>
<dbReference type="Proteomes" id="UP000605784">
    <property type="component" value="Unassembled WGS sequence"/>
</dbReference>
<proteinExistence type="predicted"/>
<name>A0A830GLZ9_9EURY</name>
<protein>
    <submittedName>
        <fullName evidence="2">Uncharacterized protein</fullName>
    </submittedName>
</protein>
<dbReference type="RefSeq" id="WP_188998738.1">
    <property type="nucleotide sequence ID" value="NZ_BMOU01000004.1"/>
</dbReference>
<reference evidence="2" key="1">
    <citation type="journal article" date="2014" name="Int. J. Syst. Evol. Microbiol.">
        <title>Complete genome sequence of Corynebacterium casei LMG S-19264T (=DSM 44701T), isolated from a smear-ripened cheese.</title>
        <authorList>
            <consortium name="US DOE Joint Genome Institute (JGI-PGF)"/>
            <person name="Walter F."/>
            <person name="Albersmeier A."/>
            <person name="Kalinowski J."/>
            <person name="Ruckert C."/>
        </authorList>
    </citation>
    <scope>NUCLEOTIDE SEQUENCE</scope>
    <source>
        <strain evidence="2">JCM 17820</strain>
    </source>
</reference>
<dbReference type="AlphaFoldDB" id="A0A830GLZ9"/>
<dbReference type="EMBL" id="BMOU01000004">
    <property type="protein sequence ID" value="GGN97587.1"/>
    <property type="molecule type" value="Genomic_DNA"/>
</dbReference>
<feature type="region of interest" description="Disordered" evidence="1">
    <location>
        <begin position="74"/>
        <end position="113"/>
    </location>
</feature>
<evidence type="ECO:0000313" key="2">
    <source>
        <dbReference type="EMBL" id="GGN97587.1"/>
    </source>
</evidence>
<evidence type="ECO:0000313" key="3">
    <source>
        <dbReference type="Proteomes" id="UP000605784"/>
    </source>
</evidence>
<organism evidence="2 3">
    <name type="scientific">Haloarcula pellucida</name>
    <dbReference type="NCBI Taxonomy" id="1427151"/>
    <lineage>
        <taxon>Archaea</taxon>
        <taxon>Methanobacteriati</taxon>
        <taxon>Methanobacteriota</taxon>
        <taxon>Stenosarchaea group</taxon>
        <taxon>Halobacteria</taxon>
        <taxon>Halobacteriales</taxon>
        <taxon>Haloarculaceae</taxon>
        <taxon>Haloarcula</taxon>
    </lineage>
</organism>